<dbReference type="PROSITE" id="PS50048">
    <property type="entry name" value="ZN2_CY6_FUNGAL_2"/>
    <property type="match status" value="1"/>
</dbReference>
<evidence type="ECO:0000313" key="8">
    <source>
        <dbReference type="Proteomes" id="UP000319257"/>
    </source>
</evidence>
<evidence type="ECO:0000256" key="4">
    <source>
        <dbReference type="ARBA" id="ARBA00023242"/>
    </source>
</evidence>
<dbReference type="RefSeq" id="XP_030990245.1">
    <property type="nucleotide sequence ID" value="XM_031132593.1"/>
</dbReference>
<evidence type="ECO:0000256" key="1">
    <source>
        <dbReference type="ARBA" id="ARBA00022723"/>
    </source>
</evidence>
<evidence type="ECO:0000256" key="5">
    <source>
        <dbReference type="SAM" id="MobiDB-lite"/>
    </source>
</evidence>
<organism evidence="7 8">
    <name type="scientific">Thyridium curvatum</name>
    <dbReference type="NCBI Taxonomy" id="1093900"/>
    <lineage>
        <taxon>Eukaryota</taxon>
        <taxon>Fungi</taxon>
        <taxon>Dikarya</taxon>
        <taxon>Ascomycota</taxon>
        <taxon>Pezizomycotina</taxon>
        <taxon>Sordariomycetes</taxon>
        <taxon>Sordariomycetidae</taxon>
        <taxon>Thyridiales</taxon>
        <taxon>Thyridiaceae</taxon>
        <taxon>Thyridium</taxon>
    </lineage>
</organism>
<dbReference type="Gene3D" id="4.10.240.10">
    <property type="entry name" value="Zn(2)-C6 fungal-type DNA-binding domain"/>
    <property type="match status" value="1"/>
</dbReference>
<dbReference type="GeneID" id="41977468"/>
<keyword evidence="4" id="KW-0539">Nucleus</keyword>
<dbReference type="PANTHER" id="PTHR47424:SF9">
    <property type="entry name" value="TAH-2"/>
    <property type="match status" value="1"/>
</dbReference>
<evidence type="ECO:0000313" key="7">
    <source>
        <dbReference type="EMBL" id="TPX08534.1"/>
    </source>
</evidence>
<evidence type="ECO:0000256" key="2">
    <source>
        <dbReference type="ARBA" id="ARBA00023015"/>
    </source>
</evidence>
<dbReference type="AlphaFoldDB" id="A0A507APW9"/>
<keyword evidence="1" id="KW-0479">Metal-binding</keyword>
<feature type="domain" description="Zn(2)-C6 fungal-type" evidence="6">
    <location>
        <begin position="17"/>
        <end position="48"/>
    </location>
</feature>
<reference evidence="7 8" key="1">
    <citation type="submission" date="2019-06" db="EMBL/GenBank/DDBJ databases">
        <title>Draft genome sequence of the filamentous fungus Phialemoniopsis curvata isolated from diesel fuel.</title>
        <authorList>
            <person name="Varaljay V.A."/>
            <person name="Lyon W.J."/>
            <person name="Crouch A.L."/>
            <person name="Drake C.E."/>
            <person name="Hollomon J.M."/>
            <person name="Nadeau L.J."/>
            <person name="Nunn H.S."/>
            <person name="Stevenson B.S."/>
            <person name="Bojanowski C.L."/>
            <person name="Crookes-Goodson W.J."/>
        </authorList>
    </citation>
    <scope>NUCLEOTIDE SEQUENCE [LARGE SCALE GENOMIC DNA]</scope>
    <source>
        <strain evidence="7 8">D216</strain>
    </source>
</reference>
<dbReference type="Proteomes" id="UP000319257">
    <property type="component" value="Unassembled WGS sequence"/>
</dbReference>
<dbReference type="CDD" id="cd00067">
    <property type="entry name" value="GAL4"/>
    <property type="match status" value="1"/>
</dbReference>
<feature type="region of interest" description="Disordered" evidence="5">
    <location>
        <begin position="92"/>
        <end position="112"/>
    </location>
</feature>
<keyword evidence="2" id="KW-0805">Transcription regulation</keyword>
<dbReference type="InParanoid" id="A0A507APW9"/>
<name>A0A507APW9_9PEZI</name>
<dbReference type="GO" id="GO:0000978">
    <property type="term" value="F:RNA polymerase II cis-regulatory region sequence-specific DNA binding"/>
    <property type="evidence" value="ECO:0007669"/>
    <property type="project" value="TreeGrafter"/>
</dbReference>
<accession>A0A507APW9</accession>
<evidence type="ECO:0000256" key="3">
    <source>
        <dbReference type="ARBA" id="ARBA00023163"/>
    </source>
</evidence>
<evidence type="ECO:0000259" key="6">
    <source>
        <dbReference type="PROSITE" id="PS50048"/>
    </source>
</evidence>
<dbReference type="CDD" id="cd12148">
    <property type="entry name" value="fungal_TF_MHR"/>
    <property type="match status" value="1"/>
</dbReference>
<dbReference type="GO" id="GO:0008270">
    <property type="term" value="F:zinc ion binding"/>
    <property type="evidence" value="ECO:0007669"/>
    <property type="project" value="InterPro"/>
</dbReference>
<dbReference type="GO" id="GO:0005634">
    <property type="term" value="C:nucleus"/>
    <property type="evidence" value="ECO:0007669"/>
    <property type="project" value="TreeGrafter"/>
</dbReference>
<dbReference type="InterPro" id="IPR051127">
    <property type="entry name" value="Fungal_SecMet_Regulators"/>
</dbReference>
<gene>
    <name evidence="7" type="ORF">E0L32_010021</name>
</gene>
<dbReference type="InterPro" id="IPR007219">
    <property type="entry name" value="XnlR_reg_dom"/>
</dbReference>
<dbReference type="InterPro" id="IPR036864">
    <property type="entry name" value="Zn2-C6_fun-type_DNA-bd_sf"/>
</dbReference>
<dbReference type="InterPro" id="IPR001138">
    <property type="entry name" value="Zn2Cys6_DnaBD"/>
</dbReference>
<dbReference type="GO" id="GO:0006351">
    <property type="term" value="P:DNA-templated transcription"/>
    <property type="evidence" value="ECO:0007669"/>
    <property type="project" value="InterPro"/>
</dbReference>
<dbReference type="Pfam" id="PF00172">
    <property type="entry name" value="Zn_clus"/>
    <property type="match status" value="1"/>
</dbReference>
<dbReference type="EMBL" id="SKBQ01000077">
    <property type="protein sequence ID" value="TPX08534.1"/>
    <property type="molecule type" value="Genomic_DNA"/>
</dbReference>
<comment type="caution">
    <text evidence="7">The sequence shown here is derived from an EMBL/GenBank/DDBJ whole genome shotgun (WGS) entry which is preliminary data.</text>
</comment>
<protein>
    <recommendedName>
        <fullName evidence="6">Zn(2)-C6 fungal-type domain-containing protein</fullName>
    </recommendedName>
</protein>
<dbReference type="STRING" id="1093900.A0A507APW9"/>
<dbReference type="PANTHER" id="PTHR47424">
    <property type="entry name" value="REGULATORY PROTEIN GAL4"/>
    <property type="match status" value="1"/>
</dbReference>
<dbReference type="Pfam" id="PF04082">
    <property type="entry name" value="Fungal_trans"/>
    <property type="match status" value="1"/>
</dbReference>
<dbReference type="PROSITE" id="PS00463">
    <property type="entry name" value="ZN2_CY6_FUNGAL_1"/>
    <property type="match status" value="1"/>
</dbReference>
<dbReference type="SMART" id="SM00906">
    <property type="entry name" value="Fungal_trans"/>
    <property type="match status" value="1"/>
</dbReference>
<dbReference type="GO" id="GO:0000435">
    <property type="term" value="P:positive regulation of transcription from RNA polymerase II promoter by galactose"/>
    <property type="evidence" value="ECO:0007669"/>
    <property type="project" value="TreeGrafter"/>
</dbReference>
<dbReference type="GO" id="GO:0000981">
    <property type="term" value="F:DNA-binding transcription factor activity, RNA polymerase II-specific"/>
    <property type="evidence" value="ECO:0007669"/>
    <property type="project" value="InterPro"/>
</dbReference>
<dbReference type="SUPFAM" id="SSF57701">
    <property type="entry name" value="Zn2/Cys6 DNA-binding domain"/>
    <property type="match status" value="1"/>
</dbReference>
<sequence>MARPKVPDDQRQRASAACVFCKTSKKRCDSQLPCGHCVRKGRAASCHYRLPAKRHKNVFPHQLLEAPTPPLTASDTPISDFLSTAPSMRSFPATTVSTTSGDEESVAMSNGTAPPQPISACVVDKAGLVLVGSMATISFLQFIRKTLRRYSGPSTFSEGVKQQSMLEIPAPDEDHQDPGEADIAPVDRARLIQCFLQVKHVLTQVAYAQTSGILYIFTPDKLSRLLAALNKPELTLPPDDLAAVYLMLAIGARCNSSDHMDQRLSSFYFSRAQKLGFRDMLQQPSLGMVINFTLMSFYMLCDCRRNSASLYLGVACRSAAILGLHSPVKDEAWPIESQRLRARVWRSLCVLDIQLSTILGRPSGTGIAEPQQEIDPQMRKGDSDHFALALNASFSLSCLVNAISQRLAADQCPDIHFVEGYLQSLRGWAQCLPEVLRQDIQTGHQGVAAWKHQAKTLGSIHVACSYYFAVFLITRQFLVARVIRTLESQEGGFDDGGAGGGGGGGAESETYHKTNELSRACVGAATYLIQMCHDAFKEGMLRGNMCILQSWVFAAGLILGFSLLGTPEGTSEEVQESFNLSRQIVDHLSSLSPQAQRDSELLSGFAEALDAHRRHRQIVKPPAAGGVYLEKIVLSRPDTIITQAHVYQTPAPTDADNESLNVIDPPAPPQYDILDNFQWISSPEEFIGVEMGNTLTSPAIWDEYAYNTPQLGGNVDLDDLLGF</sequence>
<keyword evidence="8" id="KW-1185">Reference proteome</keyword>
<keyword evidence="3" id="KW-0804">Transcription</keyword>
<proteinExistence type="predicted"/>
<dbReference type="SMART" id="SM00066">
    <property type="entry name" value="GAL4"/>
    <property type="match status" value="1"/>
</dbReference>
<dbReference type="OrthoDB" id="47007at2759"/>